<gene>
    <name evidence="1" type="ORF">FEAC_08030</name>
</gene>
<organism evidence="1 2">
    <name type="scientific">Ferrimicrobium acidiphilum DSM 19497</name>
    <dbReference type="NCBI Taxonomy" id="1121877"/>
    <lineage>
        <taxon>Bacteria</taxon>
        <taxon>Bacillati</taxon>
        <taxon>Actinomycetota</taxon>
        <taxon>Acidimicrobiia</taxon>
        <taxon>Acidimicrobiales</taxon>
        <taxon>Acidimicrobiaceae</taxon>
        <taxon>Ferrimicrobium</taxon>
    </lineage>
</organism>
<evidence type="ECO:0000313" key="1">
    <source>
        <dbReference type="EMBL" id="KJE77369.1"/>
    </source>
</evidence>
<accession>A0A0D8FWQ3</accession>
<proteinExistence type="predicted"/>
<comment type="caution">
    <text evidence="1">The sequence shown here is derived from an EMBL/GenBank/DDBJ whole genome shotgun (WGS) entry which is preliminary data.</text>
</comment>
<name>A0A0D8FWQ3_9ACTN</name>
<dbReference type="Proteomes" id="UP000032336">
    <property type="component" value="Unassembled WGS sequence"/>
</dbReference>
<evidence type="ECO:0000313" key="2">
    <source>
        <dbReference type="Proteomes" id="UP000032336"/>
    </source>
</evidence>
<sequence length="57" mass="6391">MVASLWRHPSRAFRAGVAGGVPVQMVSSLYGVRAYRVSSYEQSQMDGRIWMIMNGRS</sequence>
<reference evidence="1 2" key="1">
    <citation type="submission" date="2015-01" db="EMBL/GenBank/DDBJ databases">
        <title>Draft genome of the acidophilic iron oxidizer Ferrimicrobium acidiphilum strain T23.</title>
        <authorList>
            <person name="Poehlein A."/>
            <person name="Eisen S."/>
            <person name="Schloemann M."/>
            <person name="Johnson B.D."/>
            <person name="Daniel R."/>
            <person name="Muehling M."/>
        </authorList>
    </citation>
    <scope>NUCLEOTIDE SEQUENCE [LARGE SCALE GENOMIC DNA]</scope>
    <source>
        <strain evidence="1 2">T23</strain>
    </source>
</reference>
<keyword evidence="2" id="KW-1185">Reference proteome</keyword>
<dbReference type="EMBL" id="JXUW01000005">
    <property type="protein sequence ID" value="KJE77369.1"/>
    <property type="molecule type" value="Genomic_DNA"/>
</dbReference>
<dbReference type="STRING" id="1121877.FEAC_08030"/>
<dbReference type="AlphaFoldDB" id="A0A0D8FWQ3"/>
<protein>
    <submittedName>
        <fullName evidence="1">Uncharacterized protein</fullName>
    </submittedName>
</protein>